<dbReference type="Pfam" id="PF14104">
    <property type="entry name" value="DUF4277"/>
    <property type="match status" value="1"/>
</dbReference>
<evidence type="ECO:0000259" key="1">
    <source>
        <dbReference type="Pfam" id="PF14104"/>
    </source>
</evidence>
<feature type="domain" description="DUF4277" evidence="1">
    <location>
        <begin position="7"/>
        <end position="106"/>
    </location>
</feature>
<protein>
    <recommendedName>
        <fullName evidence="1">DUF4277 domain-containing protein</fullName>
    </recommendedName>
</protein>
<evidence type="ECO:0000313" key="3">
    <source>
        <dbReference type="Proteomes" id="UP000543224"/>
    </source>
</evidence>
<dbReference type="AlphaFoldDB" id="A0A6V8P4C6"/>
<feature type="non-terminal residue" evidence="2">
    <location>
        <position position="179"/>
    </location>
</feature>
<feature type="non-terminal residue" evidence="2">
    <location>
        <position position="1"/>
    </location>
</feature>
<comment type="caution">
    <text evidence="2">The sequence shown here is derived from an EMBL/GenBank/DDBJ whole genome shotgun (WGS) entry which is preliminary data.</text>
</comment>
<gene>
    <name evidence="2" type="ORF">HKBW3S25_01968</name>
</gene>
<dbReference type="Proteomes" id="UP000543224">
    <property type="component" value="Unassembled WGS sequence"/>
</dbReference>
<proteinExistence type="predicted"/>
<organism evidence="2 3">
    <name type="scientific">Candidatus Hakubella thermalkaliphila</name>
    <dbReference type="NCBI Taxonomy" id="2754717"/>
    <lineage>
        <taxon>Bacteria</taxon>
        <taxon>Bacillati</taxon>
        <taxon>Actinomycetota</taxon>
        <taxon>Actinomycetota incertae sedis</taxon>
        <taxon>Candidatus Hakubellales</taxon>
        <taxon>Candidatus Hakubellaceae</taxon>
        <taxon>Candidatus Hakubella</taxon>
    </lineage>
</organism>
<accession>A0A6V8P4C6</accession>
<dbReference type="InterPro" id="IPR025457">
    <property type="entry name" value="DUF4277"/>
</dbReference>
<dbReference type="EMBL" id="BLRX01000638">
    <property type="protein sequence ID" value="GFP26474.1"/>
    <property type="molecule type" value="Genomic_DNA"/>
</dbReference>
<reference evidence="2 3" key="1">
    <citation type="journal article" date="2020" name="Front. Microbiol.">
        <title>Single-cell genomics of novel Actinobacteria with the Wood-Ljungdahl pathway discovered in a serpentinizing system.</title>
        <authorList>
            <person name="Merino N."/>
            <person name="Kawai M."/>
            <person name="Boyd E.S."/>
            <person name="Colman D.R."/>
            <person name="McGlynn S.E."/>
            <person name="Nealson K.H."/>
            <person name="Kurokawa K."/>
            <person name="Hongoh Y."/>
        </authorList>
    </citation>
    <scope>NUCLEOTIDE SEQUENCE [LARGE SCALE GENOMIC DNA]</scope>
    <source>
        <strain evidence="2 3">S25</strain>
    </source>
</reference>
<evidence type="ECO:0000313" key="2">
    <source>
        <dbReference type="EMBL" id="GFP26474.1"/>
    </source>
</evidence>
<sequence>RFTVAGIPLITSVSLRLGLKDILSAYLPPIYGNESIPVVDTLILLMCNITLGRQPLYELGQWVQSIDPSCFGLSVENLRIFNDDRFARALDKLYLADRASLMTEVVVEMIEEVDLELSRIHNDSTTVKAYGKIPGKTITGLELARGNSKDHRPDLKQLVFSCVLRPIPATDYDLNRPPI</sequence>
<name>A0A6V8P4C6_9ACTN</name>